<dbReference type="EMBL" id="JAHUTJ010053318">
    <property type="protein sequence ID" value="MED6285441.1"/>
    <property type="molecule type" value="Genomic_DNA"/>
</dbReference>
<sequence>MQVLLLFVKVTKELSQKAKFWLYQSVCIPTLTCGHGIRIMTQMMGSEFKLPLWGGRVHHKRSGEELYQPRAARSRISAPLHQNESVEVVWATDQDVSSDPPFRGFLQKTHWEETPVQAKITLQGMYIPSGQKDFGFSLKSWIVSLWRGISRCDSWICCAHILILDQ</sequence>
<dbReference type="Proteomes" id="UP001352852">
    <property type="component" value="Unassembled WGS sequence"/>
</dbReference>
<protein>
    <submittedName>
        <fullName evidence="1">Uncharacterized protein</fullName>
    </submittedName>
</protein>
<comment type="caution">
    <text evidence="1">The sequence shown here is derived from an EMBL/GenBank/DDBJ whole genome shotgun (WGS) entry which is preliminary data.</text>
</comment>
<keyword evidence="2" id="KW-1185">Reference proteome</keyword>
<name>A0ABU7EDU5_9TELE</name>
<evidence type="ECO:0000313" key="2">
    <source>
        <dbReference type="Proteomes" id="UP001352852"/>
    </source>
</evidence>
<reference evidence="1 2" key="1">
    <citation type="submission" date="2021-06" db="EMBL/GenBank/DDBJ databases">
        <authorList>
            <person name="Palmer J.M."/>
        </authorList>
    </citation>
    <scope>NUCLEOTIDE SEQUENCE [LARGE SCALE GENOMIC DNA]</scope>
    <source>
        <strain evidence="1 2">CL_MEX2019</strain>
        <tissue evidence="1">Muscle</tissue>
    </source>
</reference>
<organism evidence="1 2">
    <name type="scientific">Characodon lateralis</name>
    <dbReference type="NCBI Taxonomy" id="208331"/>
    <lineage>
        <taxon>Eukaryota</taxon>
        <taxon>Metazoa</taxon>
        <taxon>Chordata</taxon>
        <taxon>Craniata</taxon>
        <taxon>Vertebrata</taxon>
        <taxon>Euteleostomi</taxon>
        <taxon>Actinopterygii</taxon>
        <taxon>Neopterygii</taxon>
        <taxon>Teleostei</taxon>
        <taxon>Neoteleostei</taxon>
        <taxon>Acanthomorphata</taxon>
        <taxon>Ovalentaria</taxon>
        <taxon>Atherinomorphae</taxon>
        <taxon>Cyprinodontiformes</taxon>
        <taxon>Goodeidae</taxon>
        <taxon>Characodon</taxon>
    </lineage>
</organism>
<gene>
    <name evidence="1" type="ORF">CHARACLAT_029397</name>
</gene>
<evidence type="ECO:0000313" key="1">
    <source>
        <dbReference type="EMBL" id="MED6285441.1"/>
    </source>
</evidence>
<proteinExistence type="predicted"/>
<accession>A0ABU7EDU5</accession>